<evidence type="ECO:0000256" key="1">
    <source>
        <dbReference type="ARBA" id="ARBA00022737"/>
    </source>
</evidence>
<dbReference type="RefSeq" id="XP_005838155.1">
    <property type="nucleotide sequence ID" value="XM_005838098.1"/>
</dbReference>
<dbReference type="KEGG" id="gtt:GUITHDRAFT_66164"/>
<dbReference type="PANTHER" id="PTHR24198">
    <property type="entry name" value="ANKYRIN REPEAT AND PROTEIN KINASE DOMAIN-CONTAINING PROTEIN"/>
    <property type="match status" value="1"/>
</dbReference>
<evidence type="ECO:0000256" key="3">
    <source>
        <dbReference type="PROSITE-ProRule" id="PRU00023"/>
    </source>
</evidence>
<dbReference type="GO" id="GO:0005737">
    <property type="term" value="C:cytoplasm"/>
    <property type="evidence" value="ECO:0007669"/>
    <property type="project" value="TreeGrafter"/>
</dbReference>
<reference evidence="5" key="3">
    <citation type="submission" date="2015-06" db="UniProtKB">
        <authorList>
            <consortium name="EnsemblProtists"/>
        </authorList>
    </citation>
    <scope>IDENTIFICATION</scope>
</reference>
<feature type="non-terminal residue" evidence="4">
    <location>
        <position position="136"/>
    </location>
</feature>
<protein>
    <submittedName>
        <fullName evidence="4 5">Uncharacterized protein</fullName>
    </submittedName>
</protein>
<reference evidence="6" key="2">
    <citation type="submission" date="2012-11" db="EMBL/GenBank/DDBJ databases">
        <authorList>
            <person name="Kuo A."/>
            <person name="Curtis B.A."/>
            <person name="Tanifuji G."/>
            <person name="Burki F."/>
            <person name="Gruber A."/>
            <person name="Irimia M."/>
            <person name="Maruyama S."/>
            <person name="Arias M.C."/>
            <person name="Ball S.G."/>
            <person name="Gile G.H."/>
            <person name="Hirakawa Y."/>
            <person name="Hopkins J.F."/>
            <person name="Rensing S.A."/>
            <person name="Schmutz J."/>
            <person name="Symeonidi A."/>
            <person name="Elias M."/>
            <person name="Eveleigh R.J."/>
            <person name="Herman E.K."/>
            <person name="Klute M.J."/>
            <person name="Nakayama T."/>
            <person name="Obornik M."/>
            <person name="Reyes-Prieto A."/>
            <person name="Armbrust E.V."/>
            <person name="Aves S.J."/>
            <person name="Beiko R.G."/>
            <person name="Coutinho P."/>
            <person name="Dacks J.B."/>
            <person name="Durnford D.G."/>
            <person name="Fast N.M."/>
            <person name="Green B.R."/>
            <person name="Grisdale C."/>
            <person name="Hempe F."/>
            <person name="Henrissat B."/>
            <person name="Hoppner M.P."/>
            <person name="Ishida K.-I."/>
            <person name="Kim E."/>
            <person name="Koreny L."/>
            <person name="Kroth P.G."/>
            <person name="Liu Y."/>
            <person name="Malik S.-B."/>
            <person name="Maier U.G."/>
            <person name="McRose D."/>
            <person name="Mock T."/>
            <person name="Neilson J.A."/>
            <person name="Onodera N.T."/>
            <person name="Poole A.M."/>
            <person name="Pritham E.J."/>
            <person name="Richards T.A."/>
            <person name="Rocap G."/>
            <person name="Roy S.W."/>
            <person name="Sarai C."/>
            <person name="Schaack S."/>
            <person name="Shirato S."/>
            <person name="Slamovits C.H."/>
            <person name="Spencer D.F."/>
            <person name="Suzuki S."/>
            <person name="Worden A.Z."/>
            <person name="Zauner S."/>
            <person name="Barry K."/>
            <person name="Bell C."/>
            <person name="Bharti A.K."/>
            <person name="Crow J.A."/>
            <person name="Grimwood J."/>
            <person name="Kramer R."/>
            <person name="Lindquist E."/>
            <person name="Lucas S."/>
            <person name="Salamov A."/>
            <person name="McFadden G.I."/>
            <person name="Lane C.E."/>
            <person name="Keeling P.J."/>
            <person name="Gray M.W."/>
            <person name="Grigoriev I.V."/>
            <person name="Archibald J.M."/>
        </authorList>
    </citation>
    <scope>NUCLEOTIDE SEQUENCE</scope>
    <source>
        <strain evidence="6">CCMP2712</strain>
    </source>
</reference>
<dbReference type="InterPro" id="IPR002110">
    <property type="entry name" value="Ankyrin_rpt"/>
</dbReference>
<name>L1JSK7_GUITC</name>
<reference evidence="4 6" key="1">
    <citation type="journal article" date="2012" name="Nature">
        <title>Algal genomes reveal evolutionary mosaicism and the fate of nucleomorphs.</title>
        <authorList>
            <consortium name="DOE Joint Genome Institute"/>
            <person name="Curtis B.A."/>
            <person name="Tanifuji G."/>
            <person name="Burki F."/>
            <person name="Gruber A."/>
            <person name="Irimia M."/>
            <person name="Maruyama S."/>
            <person name="Arias M.C."/>
            <person name="Ball S.G."/>
            <person name="Gile G.H."/>
            <person name="Hirakawa Y."/>
            <person name="Hopkins J.F."/>
            <person name="Kuo A."/>
            <person name="Rensing S.A."/>
            <person name="Schmutz J."/>
            <person name="Symeonidi A."/>
            <person name="Elias M."/>
            <person name="Eveleigh R.J."/>
            <person name="Herman E.K."/>
            <person name="Klute M.J."/>
            <person name="Nakayama T."/>
            <person name="Obornik M."/>
            <person name="Reyes-Prieto A."/>
            <person name="Armbrust E.V."/>
            <person name="Aves S.J."/>
            <person name="Beiko R.G."/>
            <person name="Coutinho P."/>
            <person name="Dacks J.B."/>
            <person name="Durnford D.G."/>
            <person name="Fast N.M."/>
            <person name="Green B.R."/>
            <person name="Grisdale C.J."/>
            <person name="Hempel F."/>
            <person name="Henrissat B."/>
            <person name="Hoppner M.P."/>
            <person name="Ishida K."/>
            <person name="Kim E."/>
            <person name="Koreny L."/>
            <person name="Kroth P.G."/>
            <person name="Liu Y."/>
            <person name="Malik S.B."/>
            <person name="Maier U.G."/>
            <person name="McRose D."/>
            <person name="Mock T."/>
            <person name="Neilson J.A."/>
            <person name="Onodera N.T."/>
            <person name="Poole A.M."/>
            <person name="Pritham E.J."/>
            <person name="Richards T.A."/>
            <person name="Rocap G."/>
            <person name="Roy S.W."/>
            <person name="Sarai C."/>
            <person name="Schaack S."/>
            <person name="Shirato S."/>
            <person name="Slamovits C.H."/>
            <person name="Spencer D.F."/>
            <person name="Suzuki S."/>
            <person name="Worden A.Z."/>
            <person name="Zauner S."/>
            <person name="Barry K."/>
            <person name="Bell C."/>
            <person name="Bharti A.K."/>
            <person name="Crow J.A."/>
            <person name="Grimwood J."/>
            <person name="Kramer R."/>
            <person name="Lindquist E."/>
            <person name="Lucas S."/>
            <person name="Salamov A."/>
            <person name="McFadden G.I."/>
            <person name="Lane C.E."/>
            <person name="Keeling P.J."/>
            <person name="Gray M.W."/>
            <person name="Grigoriev I.V."/>
            <person name="Archibald J.M."/>
        </authorList>
    </citation>
    <scope>NUCLEOTIDE SEQUENCE</scope>
    <source>
        <strain evidence="4 6">CCMP2712</strain>
    </source>
</reference>
<proteinExistence type="predicted"/>
<keyword evidence="1" id="KW-0677">Repeat</keyword>
<dbReference type="GeneID" id="17307807"/>
<organism evidence="4">
    <name type="scientific">Guillardia theta (strain CCMP2712)</name>
    <name type="common">Cryptophyte</name>
    <dbReference type="NCBI Taxonomy" id="905079"/>
    <lineage>
        <taxon>Eukaryota</taxon>
        <taxon>Cryptophyceae</taxon>
        <taxon>Pyrenomonadales</taxon>
        <taxon>Geminigeraceae</taxon>
        <taxon>Guillardia</taxon>
    </lineage>
</organism>
<dbReference type="Pfam" id="PF12796">
    <property type="entry name" value="Ank_2"/>
    <property type="match status" value="2"/>
</dbReference>
<evidence type="ECO:0000313" key="5">
    <source>
        <dbReference type="EnsemblProtists" id="EKX51175"/>
    </source>
</evidence>
<dbReference type="AlphaFoldDB" id="L1JSK7"/>
<dbReference type="OrthoDB" id="426293at2759"/>
<feature type="repeat" description="ANK" evidence="3">
    <location>
        <begin position="40"/>
        <end position="62"/>
    </location>
</feature>
<dbReference type="SMART" id="SM00248">
    <property type="entry name" value="ANK"/>
    <property type="match status" value="4"/>
</dbReference>
<gene>
    <name evidence="4" type="ORF">GUITHDRAFT_66164</name>
</gene>
<accession>L1JSK7</accession>
<dbReference type="PROSITE" id="PS50088">
    <property type="entry name" value="ANK_REPEAT"/>
    <property type="match status" value="2"/>
</dbReference>
<dbReference type="SUPFAM" id="SSF48403">
    <property type="entry name" value="Ankyrin repeat"/>
    <property type="match status" value="1"/>
</dbReference>
<dbReference type="eggNOG" id="KOG0509">
    <property type="taxonomic scope" value="Eukaryota"/>
</dbReference>
<dbReference type="OMA" id="TALIDCT"/>
<sequence>MEFPDPLHWAAAKGDLLAVRQFVRGSDGAPEIEADALNKDGKTPLHYAAIFNQLKVIEYILDPFPHGAGCMVDMSDTNFLTPLFMAVEQGRAEAVQLLAKRWANVLQTNLAGSTPLHAACMLGQARVVEHLLSTSA</sequence>
<dbReference type="PaxDb" id="55529-EKX51175"/>
<feature type="repeat" description="ANK" evidence="3">
    <location>
        <begin position="111"/>
        <end position="136"/>
    </location>
</feature>
<dbReference type="PANTHER" id="PTHR24198:SF165">
    <property type="entry name" value="ANKYRIN REPEAT-CONTAINING PROTEIN-RELATED"/>
    <property type="match status" value="1"/>
</dbReference>
<dbReference type="EnsemblProtists" id="EKX51175">
    <property type="protein sequence ID" value="EKX51175"/>
    <property type="gene ID" value="GUITHDRAFT_66164"/>
</dbReference>
<evidence type="ECO:0000313" key="6">
    <source>
        <dbReference type="Proteomes" id="UP000011087"/>
    </source>
</evidence>
<dbReference type="PROSITE" id="PS50297">
    <property type="entry name" value="ANK_REP_REGION"/>
    <property type="match status" value="2"/>
</dbReference>
<keyword evidence="6" id="KW-1185">Reference proteome</keyword>
<dbReference type="Proteomes" id="UP000011087">
    <property type="component" value="Unassembled WGS sequence"/>
</dbReference>
<keyword evidence="2 3" id="KW-0040">ANK repeat</keyword>
<dbReference type="Gene3D" id="1.25.40.20">
    <property type="entry name" value="Ankyrin repeat-containing domain"/>
    <property type="match status" value="1"/>
</dbReference>
<dbReference type="EMBL" id="JH992976">
    <property type="protein sequence ID" value="EKX51175.1"/>
    <property type="molecule type" value="Genomic_DNA"/>
</dbReference>
<evidence type="ECO:0000313" key="4">
    <source>
        <dbReference type="EMBL" id="EKX51175.1"/>
    </source>
</evidence>
<dbReference type="HOGENOM" id="CLU_1880867_0_0_1"/>
<dbReference type="InterPro" id="IPR036770">
    <property type="entry name" value="Ankyrin_rpt-contain_sf"/>
</dbReference>
<evidence type="ECO:0000256" key="2">
    <source>
        <dbReference type="ARBA" id="ARBA00023043"/>
    </source>
</evidence>